<evidence type="ECO:0000256" key="3">
    <source>
        <dbReference type="ARBA" id="ARBA00048679"/>
    </source>
</evidence>
<feature type="domain" description="Fungal-type protein kinase" evidence="4">
    <location>
        <begin position="286"/>
        <end position="339"/>
    </location>
</feature>
<dbReference type="OrthoDB" id="5584477at2759"/>
<comment type="catalytic activity">
    <reaction evidence="3">
        <text>L-seryl-[protein] + ATP = O-phospho-L-seryl-[protein] + ADP + H(+)</text>
        <dbReference type="Rhea" id="RHEA:17989"/>
        <dbReference type="Rhea" id="RHEA-COMP:9863"/>
        <dbReference type="Rhea" id="RHEA-COMP:11604"/>
        <dbReference type="ChEBI" id="CHEBI:15378"/>
        <dbReference type="ChEBI" id="CHEBI:29999"/>
        <dbReference type="ChEBI" id="CHEBI:30616"/>
        <dbReference type="ChEBI" id="CHEBI:83421"/>
        <dbReference type="ChEBI" id="CHEBI:456216"/>
        <dbReference type="EC" id="2.7.11.1"/>
    </reaction>
</comment>
<gene>
    <name evidence="5" type="ORF">HRG_11906</name>
</gene>
<evidence type="ECO:0000256" key="2">
    <source>
        <dbReference type="ARBA" id="ARBA00047899"/>
    </source>
</evidence>
<dbReference type="RefSeq" id="XP_044714552.1">
    <property type="nucleotide sequence ID" value="XM_044870376.1"/>
</dbReference>
<dbReference type="PROSITE" id="PS00109">
    <property type="entry name" value="PROTEIN_KINASE_TYR"/>
    <property type="match status" value="1"/>
</dbReference>
<keyword evidence="6" id="KW-1185">Reference proteome</keyword>
<dbReference type="EMBL" id="JAIZPD010000026">
    <property type="protein sequence ID" value="KAH0957038.1"/>
    <property type="molecule type" value="Genomic_DNA"/>
</dbReference>
<dbReference type="Pfam" id="PF17667">
    <property type="entry name" value="Pkinase_fungal"/>
    <property type="match status" value="2"/>
</dbReference>
<name>A0A9P8MKX5_9HYPO</name>
<protein>
    <recommendedName>
        <fullName evidence="1">non-specific serine/threonine protein kinase</fullName>
        <ecNumber evidence="1">2.7.11.1</ecNumber>
    </recommendedName>
</protein>
<evidence type="ECO:0000259" key="4">
    <source>
        <dbReference type="Pfam" id="PF17667"/>
    </source>
</evidence>
<dbReference type="InterPro" id="IPR040976">
    <property type="entry name" value="Pkinase_fungal"/>
</dbReference>
<feature type="domain" description="Fungal-type protein kinase" evidence="4">
    <location>
        <begin position="363"/>
        <end position="439"/>
    </location>
</feature>
<comment type="caution">
    <text evidence="5">The sequence shown here is derived from an EMBL/GenBank/DDBJ whole genome shotgun (WGS) entry which is preliminary data.</text>
</comment>
<dbReference type="AlphaFoldDB" id="A0A9P8MKX5"/>
<sequence length="452" mass="51003">MTLTEQQISLISKNPLNDTLDRSQVKLSGCDETDQALRDEIASLLSALVGSTAAFNPCSRWKRRFGGEALFCTTTRSRRWVKLDHFRPLIRSVVNNAPDVVIWDAVFGLIDTLSALTSPPSSIVPTYKGTPVKTSSSRLADGETRDIVERELFFEIKDCTFRNVGGFCDKFFDSKSWRKEQKVMLKRMMVAHDGKKWTDFPSTSDEKAVWTWLRALEERFLTDAPHKLYTTRTANQFKERKGQMDLFFQKPARKANSTFTYKDVLVVGEQKKSEDKFKATLLQLTRLEGLIVRQRAIVCRGTTCYRTRNGHVAKFSWASDKRKPEVDHLKHAEGTGVSKPHGFRDEDVHFRDLPSAVGSTGTASHKRKSSSDNTIYSCLVVSPAGRVISDFKSIRELLESLRDAIRAHQSLYVTGNILHRDISSNNVIIADAKKPGTSKECSSTLTWPKEAA</sequence>
<evidence type="ECO:0000313" key="5">
    <source>
        <dbReference type="EMBL" id="KAH0957038.1"/>
    </source>
</evidence>
<organism evidence="5 6">
    <name type="scientific">Hirsutella rhossiliensis</name>
    <dbReference type="NCBI Taxonomy" id="111463"/>
    <lineage>
        <taxon>Eukaryota</taxon>
        <taxon>Fungi</taxon>
        <taxon>Dikarya</taxon>
        <taxon>Ascomycota</taxon>
        <taxon>Pezizomycotina</taxon>
        <taxon>Sordariomycetes</taxon>
        <taxon>Hypocreomycetidae</taxon>
        <taxon>Hypocreales</taxon>
        <taxon>Ophiocordycipitaceae</taxon>
        <taxon>Hirsutella</taxon>
    </lineage>
</organism>
<dbReference type="GO" id="GO:0004674">
    <property type="term" value="F:protein serine/threonine kinase activity"/>
    <property type="evidence" value="ECO:0007669"/>
    <property type="project" value="UniProtKB-EC"/>
</dbReference>
<dbReference type="EC" id="2.7.11.1" evidence="1"/>
<evidence type="ECO:0000313" key="6">
    <source>
        <dbReference type="Proteomes" id="UP000824596"/>
    </source>
</evidence>
<dbReference type="GeneID" id="68361034"/>
<evidence type="ECO:0000256" key="1">
    <source>
        <dbReference type="ARBA" id="ARBA00012513"/>
    </source>
</evidence>
<dbReference type="InterPro" id="IPR008266">
    <property type="entry name" value="Tyr_kinase_AS"/>
</dbReference>
<dbReference type="PANTHER" id="PTHR38248:SF2">
    <property type="entry name" value="FUNK1 11"/>
    <property type="match status" value="1"/>
</dbReference>
<reference evidence="5" key="1">
    <citation type="submission" date="2021-09" db="EMBL/GenBank/DDBJ databases">
        <title>A high-quality genome of the endoparasitic fungus Hirsutella rhossiliensis with a comparison of Hirsutella genomes reveals transposable elements contributing to genome size variation.</title>
        <authorList>
            <person name="Lin R."/>
            <person name="Jiao Y."/>
            <person name="Sun X."/>
            <person name="Ling J."/>
            <person name="Xie B."/>
            <person name="Cheng X."/>
        </authorList>
    </citation>
    <scope>NUCLEOTIDE SEQUENCE</scope>
    <source>
        <strain evidence="5">HR02</strain>
    </source>
</reference>
<dbReference type="PANTHER" id="PTHR38248">
    <property type="entry name" value="FUNK1 6"/>
    <property type="match status" value="1"/>
</dbReference>
<comment type="catalytic activity">
    <reaction evidence="2">
        <text>L-threonyl-[protein] + ATP = O-phospho-L-threonyl-[protein] + ADP + H(+)</text>
        <dbReference type="Rhea" id="RHEA:46608"/>
        <dbReference type="Rhea" id="RHEA-COMP:11060"/>
        <dbReference type="Rhea" id="RHEA-COMP:11605"/>
        <dbReference type="ChEBI" id="CHEBI:15378"/>
        <dbReference type="ChEBI" id="CHEBI:30013"/>
        <dbReference type="ChEBI" id="CHEBI:30616"/>
        <dbReference type="ChEBI" id="CHEBI:61977"/>
        <dbReference type="ChEBI" id="CHEBI:456216"/>
        <dbReference type="EC" id="2.7.11.1"/>
    </reaction>
</comment>
<proteinExistence type="predicted"/>
<dbReference type="Proteomes" id="UP000824596">
    <property type="component" value="Unassembled WGS sequence"/>
</dbReference>
<accession>A0A9P8MKX5</accession>